<evidence type="ECO:0000313" key="1">
    <source>
        <dbReference type="EMBL" id="GMS98270.1"/>
    </source>
</evidence>
<feature type="non-terminal residue" evidence="1">
    <location>
        <position position="1"/>
    </location>
</feature>
<dbReference type="Proteomes" id="UP001432027">
    <property type="component" value="Unassembled WGS sequence"/>
</dbReference>
<proteinExistence type="predicted"/>
<keyword evidence="2" id="KW-1185">Reference proteome</keyword>
<dbReference type="AlphaFoldDB" id="A0AAV5TUT1"/>
<evidence type="ECO:0000313" key="2">
    <source>
        <dbReference type="Proteomes" id="UP001432027"/>
    </source>
</evidence>
<gene>
    <name evidence="1" type="ORF">PENTCL1PPCAC_20445</name>
</gene>
<accession>A0AAV5TUT1</accession>
<sequence length="91" mass="9280">GGVQIQSGTESFDNVVCVGEEWYGMTCEGKASLLGASAAVACPIVCGTTCDSSLAVDIPGIAPTTVCHDGKEMKSCQDGNLTIQVTPQCHS</sequence>
<organism evidence="1 2">
    <name type="scientific">Pristionchus entomophagus</name>
    <dbReference type="NCBI Taxonomy" id="358040"/>
    <lineage>
        <taxon>Eukaryota</taxon>
        <taxon>Metazoa</taxon>
        <taxon>Ecdysozoa</taxon>
        <taxon>Nematoda</taxon>
        <taxon>Chromadorea</taxon>
        <taxon>Rhabditida</taxon>
        <taxon>Rhabditina</taxon>
        <taxon>Diplogasteromorpha</taxon>
        <taxon>Diplogasteroidea</taxon>
        <taxon>Neodiplogasteridae</taxon>
        <taxon>Pristionchus</taxon>
    </lineage>
</organism>
<protein>
    <submittedName>
        <fullName evidence="1">Uncharacterized protein</fullName>
    </submittedName>
</protein>
<reference evidence="1" key="1">
    <citation type="submission" date="2023-10" db="EMBL/GenBank/DDBJ databases">
        <title>Genome assembly of Pristionchus species.</title>
        <authorList>
            <person name="Yoshida K."/>
            <person name="Sommer R.J."/>
        </authorList>
    </citation>
    <scope>NUCLEOTIDE SEQUENCE</scope>
    <source>
        <strain evidence="1">RS0144</strain>
    </source>
</reference>
<name>A0AAV5TUT1_9BILA</name>
<comment type="caution">
    <text evidence="1">The sequence shown here is derived from an EMBL/GenBank/DDBJ whole genome shotgun (WGS) entry which is preliminary data.</text>
</comment>
<dbReference type="EMBL" id="BTSX01000005">
    <property type="protein sequence ID" value="GMS98270.1"/>
    <property type="molecule type" value="Genomic_DNA"/>
</dbReference>